<evidence type="ECO:0000313" key="2">
    <source>
        <dbReference type="Proteomes" id="UP000029999"/>
    </source>
</evidence>
<accession>A0A0A0BCL5</accession>
<organism evidence="1 2">
    <name type="scientific">Methylophaga thiooxydans</name>
    <dbReference type="NCBI Taxonomy" id="392484"/>
    <lineage>
        <taxon>Bacteria</taxon>
        <taxon>Pseudomonadati</taxon>
        <taxon>Pseudomonadota</taxon>
        <taxon>Gammaproteobacteria</taxon>
        <taxon>Thiotrichales</taxon>
        <taxon>Piscirickettsiaceae</taxon>
        <taxon>Methylophaga</taxon>
    </lineage>
</organism>
<proteinExistence type="predicted"/>
<comment type="caution">
    <text evidence="1">The sequence shown here is derived from an EMBL/GenBank/DDBJ whole genome shotgun (WGS) entry which is preliminary data.</text>
</comment>
<dbReference type="AlphaFoldDB" id="A0A0A0BCL5"/>
<protein>
    <submittedName>
        <fullName evidence="1">Uncharacterized protein</fullName>
    </submittedName>
</protein>
<name>A0A0A0BCL5_9GAMM</name>
<dbReference type="EMBL" id="JRQD01000005">
    <property type="protein sequence ID" value="KGM06298.1"/>
    <property type="molecule type" value="Genomic_DNA"/>
</dbReference>
<gene>
    <name evidence="1" type="ORF">LP43_2172</name>
</gene>
<sequence length="110" mass="12041">MADCPDMTEIPTNKKFTIIVKGCTDEEVMSKLESKLLDIAEEVRREKGSPCEGECNEGDAGDEHPSCTLWVDYNLTMNHIRAARIPGCPNDVGRIGFFMGVVTNAGCNCV</sequence>
<dbReference type="RefSeq" id="WP_036315093.1">
    <property type="nucleotide sequence ID" value="NZ_JRQD01000005.1"/>
</dbReference>
<dbReference type="Proteomes" id="UP000029999">
    <property type="component" value="Unassembled WGS sequence"/>
</dbReference>
<reference evidence="1 2" key="1">
    <citation type="submission" date="2014-09" db="EMBL/GenBank/DDBJ databases">
        <authorList>
            <person name="Grob C."/>
            <person name="Taubert M."/>
            <person name="Howat A.M."/>
            <person name="Burns O.J."/>
            <person name="Dixon J.L."/>
            <person name="Chen Y."/>
            <person name="Murrell J.C."/>
        </authorList>
    </citation>
    <scope>NUCLEOTIDE SEQUENCE [LARGE SCALE GENOMIC DNA]</scope>
    <source>
        <strain evidence="1">L4</strain>
    </source>
</reference>
<evidence type="ECO:0000313" key="1">
    <source>
        <dbReference type="EMBL" id="KGM06298.1"/>
    </source>
</evidence>